<organism evidence="2">
    <name type="scientific">Myoviridae sp. ctncN39</name>
    <dbReference type="NCBI Taxonomy" id="2825170"/>
    <lineage>
        <taxon>Viruses</taxon>
        <taxon>Duplodnaviria</taxon>
        <taxon>Heunggongvirae</taxon>
        <taxon>Uroviricota</taxon>
        <taxon>Caudoviricetes</taxon>
    </lineage>
</organism>
<evidence type="ECO:0000256" key="1">
    <source>
        <dbReference type="SAM" id="MobiDB-lite"/>
    </source>
</evidence>
<name>A0A8S5V2C5_9CAUD</name>
<dbReference type="EMBL" id="BK016183">
    <property type="protein sequence ID" value="DAG00844.1"/>
    <property type="molecule type" value="Genomic_DNA"/>
</dbReference>
<keyword evidence="2" id="KW-0804">Transcription</keyword>
<feature type="region of interest" description="Disordered" evidence="1">
    <location>
        <begin position="42"/>
        <end position="65"/>
    </location>
</feature>
<keyword evidence="2" id="KW-0240">DNA-directed RNA polymerase</keyword>
<proteinExistence type="predicted"/>
<protein>
    <submittedName>
        <fullName evidence="2">DNA-directed RNA polymerase II subunit</fullName>
    </submittedName>
</protein>
<sequence>MKKGDECRCERCGELYTYHGGRPNPYCPDCFAVVRRERATAQMRKYREKHPKRETTKPAPAAKTASKVVKLRCETDLTVPRKREKCGNDEVSRTVHKIELLNQERAAQGLPPLSYGKAVALLKL</sequence>
<evidence type="ECO:0000313" key="2">
    <source>
        <dbReference type="EMBL" id="DAG00844.1"/>
    </source>
</evidence>
<accession>A0A8S5V2C5</accession>
<reference evidence="2" key="1">
    <citation type="journal article" date="2021" name="Proc. Natl. Acad. Sci. U.S.A.">
        <title>A Catalog of Tens of Thousands of Viruses from Human Metagenomes Reveals Hidden Associations with Chronic Diseases.</title>
        <authorList>
            <person name="Tisza M.J."/>
            <person name="Buck C.B."/>
        </authorList>
    </citation>
    <scope>NUCLEOTIDE SEQUENCE</scope>
    <source>
        <strain evidence="2">CtncN39</strain>
    </source>
</reference>
<dbReference type="GO" id="GO:0000428">
    <property type="term" value="C:DNA-directed RNA polymerase complex"/>
    <property type="evidence" value="ECO:0007669"/>
    <property type="project" value="UniProtKB-KW"/>
</dbReference>